<proteinExistence type="predicted"/>
<dbReference type="WBParaSite" id="nRc.2.0.1.t15222-RA">
    <property type="protein sequence ID" value="nRc.2.0.1.t15222-RA"/>
    <property type="gene ID" value="nRc.2.0.1.g15222"/>
</dbReference>
<dbReference type="Proteomes" id="UP000887565">
    <property type="component" value="Unplaced"/>
</dbReference>
<accession>A0A915IM16</accession>
<organism evidence="1 2">
    <name type="scientific">Romanomermis culicivorax</name>
    <name type="common">Nematode worm</name>
    <dbReference type="NCBI Taxonomy" id="13658"/>
    <lineage>
        <taxon>Eukaryota</taxon>
        <taxon>Metazoa</taxon>
        <taxon>Ecdysozoa</taxon>
        <taxon>Nematoda</taxon>
        <taxon>Enoplea</taxon>
        <taxon>Dorylaimia</taxon>
        <taxon>Mermithida</taxon>
        <taxon>Mermithoidea</taxon>
        <taxon>Mermithidae</taxon>
        <taxon>Romanomermis</taxon>
    </lineage>
</organism>
<keyword evidence="1" id="KW-1185">Reference proteome</keyword>
<name>A0A915IM16_ROMCU</name>
<reference evidence="2" key="1">
    <citation type="submission" date="2022-11" db="UniProtKB">
        <authorList>
            <consortium name="WormBaseParasite"/>
        </authorList>
    </citation>
    <scope>IDENTIFICATION</scope>
</reference>
<sequence length="60" mass="6528">MLNCMRLACSARMYFNCGSGQGACTLIGNHCLPPYQGAAINIVTNDSLTQKPKLCFKWAT</sequence>
<protein>
    <submittedName>
        <fullName evidence="2">Uncharacterized protein</fullName>
    </submittedName>
</protein>
<evidence type="ECO:0000313" key="1">
    <source>
        <dbReference type="Proteomes" id="UP000887565"/>
    </source>
</evidence>
<dbReference type="AlphaFoldDB" id="A0A915IM16"/>
<evidence type="ECO:0000313" key="2">
    <source>
        <dbReference type="WBParaSite" id="nRc.2.0.1.t15222-RA"/>
    </source>
</evidence>